<keyword evidence="2" id="KW-1185">Reference proteome</keyword>
<name>A0ABD5QWR1_9EURY</name>
<reference evidence="1 2" key="1">
    <citation type="journal article" date="2019" name="Int. J. Syst. Evol. Microbiol.">
        <title>The Global Catalogue of Microorganisms (GCM) 10K type strain sequencing project: providing services to taxonomists for standard genome sequencing and annotation.</title>
        <authorList>
            <consortium name="The Broad Institute Genomics Platform"/>
            <consortium name="The Broad Institute Genome Sequencing Center for Infectious Disease"/>
            <person name="Wu L."/>
            <person name="Ma J."/>
        </authorList>
    </citation>
    <scope>NUCLEOTIDE SEQUENCE [LARGE SCALE GENOMIC DNA]</scope>
    <source>
        <strain evidence="1 2">CGMCC 1.16026</strain>
    </source>
</reference>
<evidence type="ECO:0000313" key="2">
    <source>
        <dbReference type="Proteomes" id="UP001596145"/>
    </source>
</evidence>
<organism evidence="1 2">
    <name type="scientific">Halorubrum glutamatedens</name>
    <dbReference type="NCBI Taxonomy" id="2707018"/>
    <lineage>
        <taxon>Archaea</taxon>
        <taxon>Methanobacteriati</taxon>
        <taxon>Methanobacteriota</taxon>
        <taxon>Stenosarchaea group</taxon>
        <taxon>Halobacteria</taxon>
        <taxon>Halobacteriales</taxon>
        <taxon>Haloferacaceae</taxon>
        <taxon>Halorubrum</taxon>
    </lineage>
</organism>
<comment type="caution">
    <text evidence="1">The sequence shown here is derived from an EMBL/GenBank/DDBJ whole genome shotgun (WGS) entry which is preliminary data.</text>
</comment>
<proteinExistence type="predicted"/>
<dbReference type="Proteomes" id="UP001596145">
    <property type="component" value="Unassembled WGS sequence"/>
</dbReference>
<dbReference type="RefSeq" id="WP_162498097.1">
    <property type="nucleotide sequence ID" value="NZ_JBHSKV010000029.1"/>
</dbReference>
<gene>
    <name evidence="1" type="ORF">ACFPJA_17930</name>
</gene>
<accession>A0ABD5QWR1</accession>
<dbReference type="EMBL" id="JBHSKV010000029">
    <property type="protein sequence ID" value="MFC5136582.1"/>
    <property type="molecule type" value="Genomic_DNA"/>
</dbReference>
<evidence type="ECO:0000313" key="1">
    <source>
        <dbReference type="EMBL" id="MFC5136582.1"/>
    </source>
</evidence>
<protein>
    <submittedName>
        <fullName evidence="1">Uncharacterized protein</fullName>
    </submittedName>
</protein>
<sequence>MSRRRRVDRPDELTCLQWQSGLPRELINCGFKVDADTVADIVERQ</sequence>
<dbReference type="AlphaFoldDB" id="A0ABD5QWR1"/>